<accession>A0AAJ0G6J1</accession>
<dbReference type="AlphaFoldDB" id="A0AAJ0G6J1"/>
<comment type="caution">
    <text evidence="1">The sequence shown here is derived from an EMBL/GenBank/DDBJ whole genome shotgun (WGS) entry which is preliminary data.</text>
</comment>
<protein>
    <submittedName>
        <fullName evidence="1">Uncharacterized protein</fullName>
    </submittedName>
</protein>
<dbReference type="Proteomes" id="UP001271007">
    <property type="component" value="Unassembled WGS sequence"/>
</dbReference>
<sequence length="113" mass="12792">MSSGQLVTNVSLEWIDGKPDQFCDRDGVEKAVPPRAIAFDSYDLDRSRTGAKCTARTTYVETMARCTRNEHAAMKSRRSRMPHFPPEFTFMDSHSSQAWQLDAVNIMGALEDF</sequence>
<evidence type="ECO:0000313" key="2">
    <source>
        <dbReference type="Proteomes" id="UP001271007"/>
    </source>
</evidence>
<evidence type="ECO:0000313" key="1">
    <source>
        <dbReference type="EMBL" id="KAK3045659.1"/>
    </source>
</evidence>
<gene>
    <name evidence="1" type="ORF">LTR09_012780</name>
</gene>
<reference evidence="1" key="1">
    <citation type="submission" date="2023-04" db="EMBL/GenBank/DDBJ databases">
        <title>Black Yeasts Isolated from many extreme environments.</title>
        <authorList>
            <person name="Coleine C."/>
            <person name="Stajich J.E."/>
            <person name="Selbmann L."/>
        </authorList>
    </citation>
    <scope>NUCLEOTIDE SEQUENCE</scope>
    <source>
        <strain evidence="1">CCFEE 5312</strain>
    </source>
</reference>
<name>A0AAJ0G6J1_9PEZI</name>
<dbReference type="EMBL" id="JAWDJX010000176">
    <property type="protein sequence ID" value="KAK3045659.1"/>
    <property type="molecule type" value="Genomic_DNA"/>
</dbReference>
<keyword evidence="2" id="KW-1185">Reference proteome</keyword>
<organism evidence="1 2">
    <name type="scientific">Extremus antarcticus</name>
    <dbReference type="NCBI Taxonomy" id="702011"/>
    <lineage>
        <taxon>Eukaryota</taxon>
        <taxon>Fungi</taxon>
        <taxon>Dikarya</taxon>
        <taxon>Ascomycota</taxon>
        <taxon>Pezizomycotina</taxon>
        <taxon>Dothideomycetes</taxon>
        <taxon>Dothideomycetidae</taxon>
        <taxon>Mycosphaerellales</taxon>
        <taxon>Extremaceae</taxon>
        <taxon>Extremus</taxon>
    </lineage>
</organism>
<proteinExistence type="predicted"/>